<dbReference type="AlphaFoldDB" id="X0S056"/>
<protein>
    <submittedName>
        <fullName evidence="1">Uncharacterized protein</fullName>
    </submittedName>
</protein>
<accession>X0S056</accession>
<reference evidence="1" key="1">
    <citation type="journal article" date="2014" name="Front. Microbiol.">
        <title>High frequency of phylogenetically diverse reductive dehalogenase-homologous genes in deep subseafloor sedimentary metagenomes.</title>
        <authorList>
            <person name="Kawai M."/>
            <person name="Futagami T."/>
            <person name="Toyoda A."/>
            <person name="Takaki Y."/>
            <person name="Nishi S."/>
            <person name="Hori S."/>
            <person name="Arai W."/>
            <person name="Tsubouchi T."/>
            <person name="Morono Y."/>
            <person name="Uchiyama I."/>
            <person name="Ito T."/>
            <person name="Fujiyama A."/>
            <person name="Inagaki F."/>
            <person name="Takami H."/>
        </authorList>
    </citation>
    <scope>NUCLEOTIDE SEQUENCE</scope>
    <source>
        <strain evidence="1">Expedition CK06-06</strain>
    </source>
</reference>
<proteinExistence type="predicted"/>
<gene>
    <name evidence="1" type="ORF">S01H1_00678</name>
</gene>
<comment type="caution">
    <text evidence="1">The sequence shown here is derived from an EMBL/GenBank/DDBJ whole genome shotgun (WGS) entry which is preliminary data.</text>
</comment>
<sequence length="113" mass="13203">MLNEVGINTGEVSLTRFEGTIAYLIGEKNEGSARLLVDKELFLPLLLKYGDYRFRFSNYIEFMEHAWYPFQIIYSYKGEIIEEYTVMDIKANLPVDVSLFDIPLIRTQFSKSD</sequence>
<organism evidence="1">
    <name type="scientific">marine sediment metagenome</name>
    <dbReference type="NCBI Taxonomy" id="412755"/>
    <lineage>
        <taxon>unclassified sequences</taxon>
        <taxon>metagenomes</taxon>
        <taxon>ecological metagenomes</taxon>
    </lineage>
</organism>
<dbReference type="EMBL" id="BARS01000253">
    <property type="protein sequence ID" value="GAF74434.1"/>
    <property type="molecule type" value="Genomic_DNA"/>
</dbReference>
<name>X0S056_9ZZZZ</name>
<evidence type="ECO:0000313" key="1">
    <source>
        <dbReference type="EMBL" id="GAF74434.1"/>
    </source>
</evidence>